<gene>
    <name evidence="1" type="ORF">Mic7113_6062</name>
</gene>
<reference evidence="1 2" key="1">
    <citation type="submission" date="2012-06" db="EMBL/GenBank/DDBJ databases">
        <title>Finished chromosome of genome of Microcoleus sp. PCC 7113.</title>
        <authorList>
            <consortium name="US DOE Joint Genome Institute"/>
            <person name="Gugger M."/>
            <person name="Coursin T."/>
            <person name="Rippka R."/>
            <person name="Tandeau De Marsac N."/>
            <person name="Huntemann M."/>
            <person name="Wei C.-L."/>
            <person name="Han J."/>
            <person name="Detter J.C."/>
            <person name="Han C."/>
            <person name="Tapia R."/>
            <person name="Chen A."/>
            <person name="Kyrpides N."/>
            <person name="Mavromatis K."/>
            <person name="Markowitz V."/>
            <person name="Szeto E."/>
            <person name="Ivanova N."/>
            <person name="Pagani I."/>
            <person name="Pati A."/>
            <person name="Goodwin L."/>
            <person name="Nordberg H.P."/>
            <person name="Cantor M.N."/>
            <person name="Hua S.X."/>
            <person name="Woyke T."/>
            <person name="Kerfeld C.A."/>
        </authorList>
    </citation>
    <scope>NUCLEOTIDE SEQUENCE [LARGE SCALE GENOMIC DNA]</scope>
    <source>
        <strain evidence="1 2">PCC 7113</strain>
    </source>
</reference>
<name>K9WPD5_9CYAN</name>
<proteinExistence type="predicted"/>
<evidence type="ECO:0000313" key="1">
    <source>
        <dbReference type="EMBL" id="AFZ21661.1"/>
    </source>
</evidence>
<dbReference type="KEGG" id="mic:Mic7113_6062"/>
<sequence length="155" mass="18561">MNKKIHVLDYYCFSSSGKITYDPKKGKYFEPWWAILECDNEILRYYKWLLFKEGIAIQKGSAWGAHITWIRGEEPPKKSFWGKYEALEIGFRYSNYLRYDNGRHVWLDVYCPKCDEMRQELGLQSLNSMSLHLTIGRLLIERENIKGLQTYHYDD</sequence>
<organism evidence="1 2">
    <name type="scientific">Allocoleopsis franciscana PCC 7113</name>
    <dbReference type="NCBI Taxonomy" id="1173027"/>
    <lineage>
        <taxon>Bacteria</taxon>
        <taxon>Bacillati</taxon>
        <taxon>Cyanobacteriota</taxon>
        <taxon>Cyanophyceae</taxon>
        <taxon>Coleofasciculales</taxon>
        <taxon>Coleofasciculaceae</taxon>
        <taxon>Allocoleopsis</taxon>
        <taxon>Allocoleopsis franciscana</taxon>
    </lineage>
</organism>
<evidence type="ECO:0000313" key="2">
    <source>
        <dbReference type="Proteomes" id="UP000010471"/>
    </source>
</evidence>
<dbReference type="RefSeq" id="WP_015185790.1">
    <property type="nucleotide sequence ID" value="NC_019738.1"/>
</dbReference>
<dbReference type="STRING" id="1173027.Mic7113_6062"/>
<dbReference type="Proteomes" id="UP000010471">
    <property type="component" value="Chromosome"/>
</dbReference>
<dbReference type="OrthoDB" id="191694at2"/>
<protein>
    <submittedName>
        <fullName evidence="1">Uncharacterized protein</fullName>
    </submittedName>
</protein>
<accession>K9WPD5</accession>
<dbReference type="AlphaFoldDB" id="K9WPD5"/>
<dbReference type="EMBL" id="CP003630">
    <property type="protein sequence ID" value="AFZ21661.1"/>
    <property type="molecule type" value="Genomic_DNA"/>
</dbReference>
<dbReference type="HOGENOM" id="CLU_1693476_0_0_3"/>
<keyword evidence="2" id="KW-1185">Reference proteome</keyword>
<dbReference type="eggNOG" id="ENOG5033ZY6">
    <property type="taxonomic scope" value="Bacteria"/>
</dbReference>